<reference evidence="3 4" key="1">
    <citation type="submission" date="2024-06" db="EMBL/GenBank/DDBJ databases">
        <title>The Natural Products Discovery Center: Release of the First 8490 Sequenced Strains for Exploring Actinobacteria Biosynthetic Diversity.</title>
        <authorList>
            <person name="Kalkreuter E."/>
            <person name="Kautsar S.A."/>
            <person name="Yang D."/>
            <person name="Bader C.D."/>
            <person name="Teijaro C.N."/>
            <person name="Fluegel L."/>
            <person name="Davis C.M."/>
            <person name="Simpson J.R."/>
            <person name="Lauterbach L."/>
            <person name="Steele A.D."/>
            <person name="Gui C."/>
            <person name="Meng S."/>
            <person name="Li G."/>
            <person name="Viehrig K."/>
            <person name="Ye F."/>
            <person name="Su P."/>
            <person name="Kiefer A.F."/>
            <person name="Nichols A."/>
            <person name="Cepeda A.J."/>
            <person name="Yan W."/>
            <person name="Fan B."/>
            <person name="Jiang Y."/>
            <person name="Adhikari A."/>
            <person name="Zheng C.-J."/>
            <person name="Schuster L."/>
            <person name="Cowan T.M."/>
            <person name="Smanski M.J."/>
            <person name="Chevrette M.G."/>
            <person name="De Carvalho L.P.S."/>
            <person name="Shen B."/>
        </authorList>
    </citation>
    <scope>NUCLEOTIDE SEQUENCE [LARGE SCALE GENOMIC DNA]</scope>
    <source>
        <strain evidence="3 4">NPDC033843</strain>
    </source>
</reference>
<accession>A0ABV2ZC58</accession>
<keyword evidence="4" id="KW-1185">Reference proteome</keyword>
<evidence type="ECO:0000256" key="1">
    <source>
        <dbReference type="SAM" id="MobiDB-lite"/>
    </source>
</evidence>
<feature type="compositionally biased region" description="Low complexity" evidence="1">
    <location>
        <begin position="143"/>
        <end position="177"/>
    </location>
</feature>
<feature type="transmembrane region" description="Helical" evidence="2">
    <location>
        <begin position="87"/>
        <end position="106"/>
    </location>
</feature>
<dbReference type="EMBL" id="JBEZVE010000003">
    <property type="protein sequence ID" value="MEU3780132.1"/>
    <property type="molecule type" value="Genomic_DNA"/>
</dbReference>
<protein>
    <submittedName>
        <fullName evidence="3">Uncharacterized protein</fullName>
    </submittedName>
</protein>
<feature type="region of interest" description="Disordered" evidence="1">
    <location>
        <begin position="103"/>
        <end position="210"/>
    </location>
</feature>
<feature type="compositionally biased region" description="Basic and acidic residues" evidence="1">
    <location>
        <begin position="112"/>
        <end position="123"/>
    </location>
</feature>
<feature type="compositionally biased region" description="Basic and acidic residues" evidence="1">
    <location>
        <begin position="60"/>
        <end position="70"/>
    </location>
</feature>
<comment type="caution">
    <text evidence="3">The sequence shown here is derived from an EMBL/GenBank/DDBJ whole genome shotgun (WGS) entry which is preliminary data.</text>
</comment>
<evidence type="ECO:0000313" key="4">
    <source>
        <dbReference type="Proteomes" id="UP001550739"/>
    </source>
</evidence>
<gene>
    <name evidence="3" type="ORF">AB0E89_05980</name>
</gene>
<evidence type="ECO:0000256" key="2">
    <source>
        <dbReference type="SAM" id="Phobius"/>
    </source>
</evidence>
<proteinExistence type="predicted"/>
<evidence type="ECO:0000313" key="3">
    <source>
        <dbReference type="EMBL" id="MEU3780132.1"/>
    </source>
</evidence>
<name>A0ABV2ZC58_9ACTN</name>
<feature type="compositionally biased region" description="Low complexity" evidence="1">
    <location>
        <begin position="184"/>
        <end position="195"/>
    </location>
</feature>
<feature type="compositionally biased region" description="Basic residues" evidence="1">
    <location>
        <begin position="201"/>
        <end position="210"/>
    </location>
</feature>
<keyword evidence="2" id="KW-0812">Transmembrane</keyword>
<keyword evidence="2" id="KW-1133">Transmembrane helix</keyword>
<feature type="compositionally biased region" description="Basic residues" evidence="1">
    <location>
        <begin position="71"/>
        <end position="86"/>
    </location>
</feature>
<organism evidence="3 4">
    <name type="scientific">Streptomyces sp. 900129855</name>
    <dbReference type="NCBI Taxonomy" id="3155129"/>
    <lineage>
        <taxon>Bacteria</taxon>
        <taxon>Bacillati</taxon>
        <taxon>Actinomycetota</taxon>
        <taxon>Actinomycetes</taxon>
        <taxon>Kitasatosporales</taxon>
        <taxon>Streptomycetaceae</taxon>
        <taxon>Streptomyces</taxon>
    </lineage>
</organism>
<dbReference type="RefSeq" id="WP_334577543.1">
    <property type="nucleotide sequence ID" value="NZ_JBEZVE010000003.1"/>
</dbReference>
<sequence length="210" mass="21058">MSTPGENAPPPVRPNVYHPYEAADPTPYEEYRDPAAAHGWENAYDETTELPRVAPARAEQGGRAESGGRADRRRAARRTGGRRSRRVIVAVGAVSLAAAIAGYAGWSSGDAKSGETHTGRPDEGSAAPTAAGSPQNASGTPRPESAAAGPAETSPSPSAAPASPSRSAVTGTGTGTSAPPPPTAASRTPTPTATAGNGGRGHGRGGVKHR</sequence>
<dbReference type="Proteomes" id="UP001550739">
    <property type="component" value="Unassembled WGS sequence"/>
</dbReference>
<keyword evidence="2" id="KW-0472">Membrane</keyword>
<feature type="region of interest" description="Disordered" evidence="1">
    <location>
        <begin position="1"/>
        <end position="87"/>
    </location>
</feature>